<dbReference type="InterPro" id="IPR003423">
    <property type="entry name" value="OMP_efflux"/>
</dbReference>
<reference evidence="7" key="1">
    <citation type="submission" date="2016-10" db="EMBL/GenBank/DDBJ databases">
        <authorList>
            <person name="de Groot N.N."/>
        </authorList>
    </citation>
    <scope>NUCLEOTIDE SEQUENCE</scope>
</reference>
<dbReference type="GO" id="GO:0009279">
    <property type="term" value="C:cell outer membrane"/>
    <property type="evidence" value="ECO:0007669"/>
    <property type="project" value="UniProtKB-SubCell"/>
</dbReference>
<dbReference type="SUPFAM" id="SSF56954">
    <property type="entry name" value="Outer membrane efflux proteins (OEP)"/>
    <property type="match status" value="1"/>
</dbReference>
<sequence length="440" mass="49768">MMKKFLLSALFVSLFSPHLFSKTLTLERLIDYSMEHSTAVKKSKAQMELARTQHNESAAARLGSIDLVGSYTHYNLPRTLAPLTPASILSDPEGVPTTTNLFATGIMYTVPLFTGFAQTRQVEMDAIATELAKSKLFLTKEQLAYNVASLYLSILALQEMLSAQHDHVIALKKLTEVIKKEVSLGKKAQIDLLKAENDLYGNLSYEEVLKGNIAMTKASLASLVGLERIEKIAPIRVSVKRPDYSIDRLLKDADSLKRVRIAALNVKKADKGVQKSRASRYPQVSMSAYYGYNYGENDTSNKYPDDFNSQENWQIGLNAKWTLFDFGKNNAVTQKAKIAKMQAEFDRNQTLLDLRKSLVEAYEKMKQSYANYRGSVKQYALAKESEQIERVRYKSSVSTINDLLYASSQAHIARAKLIESKYNYQKEKFYMDYLLERGVK</sequence>
<evidence type="ECO:0000256" key="3">
    <source>
        <dbReference type="ARBA" id="ARBA00022452"/>
    </source>
</evidence>
<dbReference type="InterPro" id="IPR051906">
    <property type="entry name" value="TolC-like"/>
</dbReference>
<keyword evidence="6" id="KW-0998">Cell outer membrane</keyword>
<evidence type="ECO:0000256" key="1">
    <source>
        <dbReference type="ARBA" id="ARBA00004442"/>
    </source>
</evidence>
<comment type="subcellular location">
    <subcellularLocation>
        <location evidence="1">Cell outer membrane</location>
    </subcellularLocation>
</comment>
<keyword evidence="3" id="KW-1134">Transmembrane beta strand</keyword>
<keyword evidence="2" id="KW-0813">Transport</keyword>
<dbReference type="Pfam" id="PF02321">
    <property type="entry name" value="OEP"/>
    <property type="match status" value="2"/>
</dbReference>
<accession>A0A1W1E6M7</accession>
<evidence type="ECO:0000256" key="5">
    <source>
        <dbReference type="ARBA" id="ARBA00023136"/>
    </source>
</evidence>
<dbReference type="AlphaFoldDB" id="A0A1W1E6M7"/>
<evidence type="ECO:0000256" key="6">
    <source>
        <dbReference type="ARBA" id="ARBA00023237"/>
    </source>
</evidence>
<dbReference type="PANTHER" id="PTHR30026">
    <property type="entry name" value="OUTER MEMBRANE PROTEIN TOLC"/>
    <property type="match status" value="1"/>
</dbReference>
<keyword evidence="5" id="KW-0472">Membrane</keyword>
<evidence type="ECO:0000256" key="2">
    <source>
        <dbReference type="ARBA" id="ARBA00022448"/>
    </source>
</evidence>
<dbReference type="GO" id="GO:0015288">
    <property type="term" value="F:porin activity"/>
    <property type="evidence" value="ECO:0007669"/>
    <property type="project" value="TreeGrafter"/>
</dbReference>
<evidence type="ECO:0000313" key="7">
    <source>
        <dbReference type="EMBL" id="SFV89624.1"/>
    </source>
</evidence>
<dbReference type="GO" id="GO:1990281">
    <property type="term" value="C:efflux pump complex"/>
    <property type="evidence" value="ECO:0007669"/>
    <property type="project" value="TreeGrafter"/>
</dbReference>
<organism evidence="7">
    <name type="scientific">hydrothermal vent metagenome</name>
    <dbReference type="NCBI Taxonomy" id="652676"/>
    <lineage>
        <taxon>unclassified sequences</taxon>
        <taxon>metagenomes</taxon>
        <taxon>ecological metagenomes</taxon>
    </lineage>
</organism>
<name>A0A1W1E6M7_9ZZZZ</name>
<protein>
    <submittedName>
        <fullName evidence="7">Heavy metal RND efflux outer membrane protein, CzcC family</fullName>
    </submittedName>
</protein>
<dbReference type="Gene3D" id="1.20.1600.10">
    <property type="entry name" value="Outer membrane efflux proteins (OEP)"/>
    <property type="match status" value="1"/>
</dbReference>
<keyword evidence="4" id="KW-0812">Transmembrane</keyword>
<evidence type="ECO:0000256" key="4">
    <source>
        <dbReference type="ARBA" id="ARBA00022692"/>
    </source>
</evidence>
<dbReference type="EMBL" id="FPIB01000001">
    <property type="protein sequence ID" value="SFV89624.1"/>
    <property type="molecule type" value="Genomic_DNA"/>
</dbReference>
<dbReference type="GO" id="GO:0015562">
    <property type="term" value="F:efflux transmembrane transporter activity"/>
    <property type="evidence" value="ECO:0007669"/>
    <property type="project" value="InterPro"/>
</dbReference>
<dbReference type="PANTHER" id="PTHR30026:SF20">
    <property type="entry name" value="OUTER MEMBRANE PROTEIN TOLC"/>
    <property type="match status" value="1"/>
</dbReference>
<proteinExistence type="predicted"/>
<gene>
    <name evidence="7" type="ORF">MNB_SV-4-191</name>
</gene>